<evidence type="ECO:0000256" key="4">
    <source>
        <dbReference type="ARBA" id="ARBA00022771"/>
    </source>
</evidence>
<accession>A0AA36FFE2</accession>
<keyword evidence="5" id="KW-0862">Zinc</keyword>
<evidence type="ECO:0000256" key="7">
    <source>
        <dbReference type="PROSITE-ProRule" id="PRU00042"/>
    </source>
</evidence>
<dbReference type="FunFam" id="3.30.160.60:FF:001498">
    <property type="entry name" value="Zinc finger protein 404"/>
    <property type="match status" value="1"/>
</dbReference>
<dbReference type="PANTHER" id="PTHR23234">
    <property type="entry name" value="ZNF44 PROTEIN"/>
    <property type="match status" value="1"/>
</dbReference>
<evidence type="ECO:0000313" key="9">
    <source>
        <dbReference type="EMBL" id="CAI9737031.1"/>
    </source>
</evidence>
<feature type="domain" description="C2H2-type" evidence="8">
    <location>
        <begin position="45"/>
        <end position="72"/>
    </location>
</feature>
<reference evidence="9" key="1">
    <citation type="submission" date="2023-08" db="EMBL/GenBank/DDBJ databases">
        <authorList>
            <person name="Alioto T."/>
            <person name="Alioto T."/>
            <person name="Gomez Garrido J."/>
        </authorList>
    </citation>
    <scope>NUCLEOTIDE SEQUENCE</scope>
</reference>
<proteinExistence type="predicted"/>
<evidence type="ECO:0000256" key="1">
    <source>
        <dbReference type="ARBA" id="ARBA00004123"/>
    </source>
</evidence>
<sequence>MSGRNSFACGCEIINPLELIRTVKLIIKNRIRDKCHPNTVRYKPYHCDICGKSFSERCNLCKHKRIHTGEKPYHCQVCNKSFSLEGSLNIQKSIHAREEPYHCNICGKSLSPNNQLNKHKSIHAGKKSIILHSFKMIT</sequence>
<evidence type="ECO:0000256" key="5">
    <source>
        <dbReference type="ARBA" id="ARBA00022833"/>
    </source>
</evidence>
<dbReference type="FunFam" id="3.30.160.60:FF:000557">
    <property type="entry name" value="zinc finger and SCAN domain-containing protein 29"/>
    <property type="match status" value="1"/>
</dbReference>
<evidence type="ECO:0000313" key="10">
    <source>
        <dbReference type="Proteomes" id="UP001162480"/>
    </source>
</evidence>
<dbReference type="InterPro" id="IPR050758">
    <property type="entry name" value="Znf_C2H2-type"/>
</dbReference>
<dbReference type="AlphaFoldDB" id="A0AA36FFE2"/>
<keyword evidence="2" id="KW-0479">Metal-binding</keyword>
<organism evidence="9 10">
    <name type="scientific">Octopus vulgaris</name>
    <name type="common">Common octopus</name>
    <dbReference type="NCBI Taxonomy" id="6645"/>
    <lineage>
        <taxon>Eukaryota</taxon>
        <taxon>Metazoa</taxon>
        <taxon>Spiralia</taxon>
        <taxon>Lophotrochozoa</taxon>
        <taxon>Mollusca</taxon>
        <taxon>Cephalopoda</taxon>
        <taxon>Coleoidea</taxon>
        <taxon>Octopodiformes</taxon>
        <taxon>Octopoda</taxon>
        <taxon>Incirrata</taxon>
        <taxon>Octopodidae</taxon>
        <taxon>Octopus</taxon>
    </lineage>
</organism>
<name>A0AA36FFE2_OCTVU</name>
<feature type="domain" description="C2H2-type" evidence="8">
    <location>
        <begin position="101"/>
        <end position="128"/>
    </location>
</feature>
<keyword evidence="4 7" id="KW-0863">Zinc-finger</keyword>
<dbReference type="PROSITE" id="PS50157">
    <property type="entry name" value="ZINC_FINGER_C2H2_2"/>
    <property type="match status" value="3"/>
</dbReference>
<dbReference type="InterPro" id="IPR036236">
    <property type="entry name" value="Znf_C2H2_sf"/>
</dbReference>
<gene>
    <name evidence="9" type="ORF">OCTVUL_1B024054</name>
</gene>
<keyword evidence="10" id="KW-1185">Reference proteome</keyword>
<protein>
    <submittedName>
        <fullName evidence="9">Zinc finger protein 665-like</fullName>
    </submittedName>
</protein>
<dbReference type="PROSITE" id="PS00028">
    <property type="entry name" value="ZINC_FINGER_C2H2_1"/>
    <property type="match status" value="2"/>
</dbReference>
<dbReference type="Gene3D" id="3.30.160.60">
    <property type="entry name" value="Classic Zinc Finger"/>
    <property type="match status" value="3"/>
</dbReference>
<dbReference type="GO" id="GO:0008270">
    <property type="term" value="F:zinc ion binding"/>
    <property type="evidence" value="ECO:0007669"/>
    <property type="project" value="UniProtKB-KW"/>
</dbReference>
<dbReference type="SMART" id="SM00355">
    <property type="entry name" value="ZnF_C2H2"/>
    <property type="match status" value="3"/>
</dbReference>
<dbReference type="Pfam" id="PF00096">
    <property type="entry name" value="zf-C2H2"/>
    <property type="match status" value="2"/>
</dbReference>
<dbReference type="PANTHER" id="PTHR23234:SF8">
    <property type="entry name" value="C2H2-TYPE DOMAIN-CONTAINING PROTEIN"/>
    <property type="match status" value="1"/>
</dbReference>
<keyword evidence="6" id="KW-0539">Nucleus</keyword>
<evidence type="ECO:0000256" key="3">
    <source>
        <dbReference type="ARBA" id="ARBA00022737"/>
    </source>
</evidence>
<keyword evidence="3" id="KW-0677">Repeat</keyword>
<dbReference type="SUPFAM" id="SSF57667">
    <property type="entry name" value="beta-beta-alpha zinc fingers"/>
    <property type="match status" value="2"/>
</dbReference>
<dbReference type="InterPro" id="IPR013087">
    <property type="entry name" value="Znf_C2H2_type"/>
</dbReference>
<evidence type="ECO:0000256" key="2">
    <source>
        <dbReference type="ARBA" id="ARBA00022723"/>
    </source>
</evidence>
<comment type="subcellular location">
    <subcellularLocation>
        <location evidence="1">Nucleus</location>
    </subcellularLocation>
</comment>
<dbReference type="EMBL" id="OX597832">
    <property type="protein sequence ID" value="CAI9737031.1"/>
    <property type="molecule type" value="Genomic_DNA"/>
</dbReference>
<dbReference type="Proteomes" id="UP001162480">
    <property type="component" value="Chromosome 19"/>
</dbReference>
<evidence type="ECO:0000259" key="8">
    <source>
        <dbReference type="PROSITE" id="PS50157"/>
    </source>
</evidence>
<evidence type="ECO:0000256" key="6">
    <source>
        <dbReference type="ARBA" id="ARBA00023242"/>
    </source>
</evidence>
<feature type="domain" description="C2H2-type" evidence="8">
    <location>
        <begin position="73"/>
        <end position="100"/>
    </location>
</feature>
<dbReference type="FunFam" id="3.30.160.60:FF:000052">
    <property type="entry name" value="zinc finger protein 546 isoform X1"/>
    <property type="match status" value="1"/>
</dbReference>
<dbReference type="GO" id="GO:0005634">
    <property type="term" value="C:nucleus"/>
    <property type="evidence" value="ECO:0007669"/>
    <property type="project" value="UniProtKB-SubCell"/>
</dbReference>